<keyword evidence="1" id="KW-0472">Membrane</keyword>
<evidence type="ECO:0000313" key="2">
    <source>
        <dbReference type="EMBL" id="EEF58926.1"/>
    </source>
</evidence>
<feature type="transmembrane region" description="Helical" evidence="1">
    <location>
        <begin position="6"/>
        <end position="25"/>
    </location>
</feature>
<keyword evidence="3" id="KW-1185">Reference proteome</keyword>
<reference evidence="2 3" key="1">
    <citation type="journal article" date="2011" name="J. Bacteriol.">
        <title>Genome sequence of 'Pedosphaera parvula' Ellin514, an aerobic Verrucomicrobial isolate from pasture soil.</title>
        <authorList>
            <person name="Kant R."/>
            <person name="van Passel M.W."/>
            <person name="Sangwan P."/>
            <person name="Palva A."/>
            <person name="Lucas S."/>
            <person name="Copeland A."/>
            <person name="Lapidus A."/>
            <person name="Glavina Del Rio T."/>
            <person name="Dalin E."/>
            <person name="Tice H."/>
            <person name="Bruce D."/>
            <person name="Goodwin L."/>
            <person name="Pitluck S."/>
            <person name="Chertkov O."/>
            <person name="Larimer F.W."/>
            <person name="Land M.L."/>
            <person name="Hauser L."/>
            <person name="Brettin T.S."/>
            <person name="Detter J.C."/>
            <person name="Han S."/>
            <person name="de Vos W.M."/>
            <person name="Janssen P.H."/>
            <person name="Smidt H."/>
        </authorList>
    </citation>
    <scope>NUCLEOTIDE SEQUENCE [LARGE SCALE GENOMIC DNA]</scope>
    <source>
        <strain evidence="2 3">Ellin514</strain>
    </source>
</reference>
<organism evidence="2 3">
    <name type="scientific">Pedosphaera parvula (strain Ellin514)</name>
    <dbReference type="NCBI Taxonomy" id="320771"/>
    <lineage>
        <taxon>Bacteria</taxon>
        <taxon>Pseudomonadati</taxon>
        <taxon>Verrucomicrobiota</taxon>
        <taxon>Pedosphaerae</taxon>
        <taxon>Pedosphaerales</taxon>
        <taxon>Pedosphaeraceae</taxon>
        <taxon>Pedosphaera</taxon>
    </lineage>
</organism>
<dbReference type="OrthoDB" id="1551136at2"/>
<dbReference type="RefSeq" id="WP_007417066.1">
    <property type="nucleotide sequence ID" value="NZ_ABOX02000035.1"/>
</dbReference>
<evidence type="ECO:0000256" key="1">
    <source>
        <dbReference type="SAM" id="Phobius"/>
    </source>
</evidence>
<dbReference type="AlphaFoldDB" id="B9XMM7"/>
<dbReference type="EMBL" id="ABOX02000035">
    <property type="protein sequence ID" value="EEF58926.1"/>
    <property type="molecule type" value="Genomic_DNA"/>
</dbReference>
<name>B9XMM7_PEDPL</name>
<dbReference type="Proteomes" id="UP000003688">
    <property type="component" value="Unassembled WGS sequence"/>
</dbReference>
<keyword evidence="1" id="KW-1133">Transmembrane helix</keyword>
<sequence>MSGYIIYFVGGLFILLCASIMWAQIDHFVDQLTGSTRIRWYRRLFWRQTVEDLMAELQAGKRTEISGEEVELAKAYQRRRMASDIRFPKAGEIYEAIGDFEVHYMTAHCAPFTGGGRSILPKGERVRVCEPSNPEPLCVYCDPLSYEALHERIVSAEERAHERYEGYYFNIDTVDLNRFFRFVESSKTDEETNKHAG</sequence>
<gene>
    <name evidence="2" type="ORF">Cflav_PD2928</name>
</gene>
<proteinExistence type="predicted"/>
<evidence type="ECO:0000313" key="3">
    <source>
        <dbReference type="Proteomes" id="UP000003688"/>
    </source>
</evidence>
<comment type="caution">
    <text evidence="2">The sequence shown here is derived from an EMBL/GenBank/DDBJ whole genome shotgun (WGS) entry which is preliminary data.</text>
</comment>
<keyword evidence="1" id="KW-0812">Transmembrane</keyword>
<accession>B9XMM7</accession>
<protein>
    <submittedName>
        <fullName evidence="2">Uncharacterized protein</fullName>
    </submittedName>
</protein>